<accession>A0A2M8L1H2</accession>
<evidence type="ECO:0000256" key="1">
    <source>
        <dbReference type="SAM" id="Phobius"/>
    </source>
</evidence>
<dbReference type="Proteomes" id="UP000229766">
    <property type="component" value="Unassembled WGS sequence"/>
</dbReference>
<keyword evidence="1" id="KW-1133">Transmembrane helix</keyword>
<evidence type="ECO:0000313" key="2">
    <source>
        <dbReference type="EMBL" id="PJE66783.1"/>
    </source>
</evidence>
<comment type="caution">
    <text evidence="2">The sequence shown here is derived from an EMBL/GenBank/DDBJ whole genome shotgun (WGS) entry which is preliminary data.</text>
</comment>
<dbReference type="EMBL" id="PFEI01000136">
    <property type="protein sequence ID" value="PJE66783.1"/>
    <property type="molecule type" value="Genomic_DNA"/>
</dbReference>
<feature type="transmembrane region" description="Helical" evidence="1">
    <location>
        <begin position="12"/>
        <end position="30"/>
    </location>
</feature>
<keyword evidence="1" id="KW-0812">Transmembrane</keyword>
<protein>
    <submittedName>
        <fullName evidence="2">Uncharacterized protein</fullName>
    </submittedName>
</protein>
<organism evidence="2 3">
    <name type="scientific">Candidatus Shapirobacteria bacterium CG10_big_fil_rev_8_21_14_0_10_36_6</name>
    <dbReference type="NCBI Taxonomy" id="1974886"/>
    <lineage>
        <taxon>Bacteria</taxon>
        <taxon>Candidatus Shapironibacteriota</taxon>
    </lineage>
</organism>
<gene>
    <name evidence="2" type="ORF">COU93_02370</name>
</gene>
<proteinExistence type="predicted"/>
<sequence length="93" mass="10513">MELNIKIEKKHFLILLFSIILIGGGLFVYASGSTSINPGHESSEIVWDYSINVPYGFNIFERDYSGILFRQYWQEWTSDALPAGDVVTIDHAG</sequence>
<evidence type="ECO:0000313" key="3">
    <source>
        <dbReference type="Proteomes" id="UP000229766"/>
    </source>
</evidence>
<reference evidence="3" key="1">
    <citation type="submission" date="2017-09" db="EMBL/GenBank/DDBJ databases">
        <title>Depth-based differentiation of microbial function through sediment-hosted aquifers and enrichment of novel symbionts in the deep terrestrial subsurface.</title>
        <authorList>
            <person name="Probst A.J."/>
            <person name="Ladd B."/>
            <person name="Jarett J.K."/>
            <person name="Geller-Mcgrath D.E."/>
            <person name="Sieber C.M.K."/>
            <person name="Emerson J.B."/>
            <person name="Anantharaman K."/>
            <person name="Thomas B.C."/>
            <person name="Malmstrom R."/>
            <person name="Stieglmeier M."/>
            <person name="Klingl A."/>
            <person name="Woyke T."/>
            <person name="Ryan C.M."/>
            <person name="Banfield J.F."/>
        </authorList>
    </citation>
    <scope>NUCLEOTIDE SEQUENCE [LARGE SCALE GENOMIC DNA]</scope>
</reference>
<dbReference type="AlphaFoldDB" id="A0A2M8L1H2"/>
<keyword evidence="1" id="KW-0472">Membrane</keyword>
<name>A0A2M8L1H2_9BACT</name>
<feature type="non-terminal residue" evidence="2">
    <location>
        <position position="93"/>
    </location>
</feature>